<comment type="caution">
    <text evidence="2">The sequence shown here is derived from an EMBL/GenBank/DDBJ whole genome shotgun (WGS) entry which is preliminary data.</text>
</comment>
<protein>
    <submittedName>
        <fullName evidence="2">Uncharacterized protein</fullName>
    </submittedName>
</protein>
<dbReference type="AlphaFoldDB" id="A0A422MUL6"/>
<sequence>MRFRSASREAPVLPRRVHGVHSPVFSSFSSPFTRKRRVCLPAAKRLLDTHPPGHATPPSLHPAPPCHSGTGLAAPLAARNADCRMSGPRAEQPLGQHPPPPHHAQPTQHAMHPQAIWAFNTPRVPSNTESKRPPQLLRGAEGRAECSQDAPHDHARGPARAPQTAALPMRCPTSTGPPRHVDRRSAQAPRCRGCRVRLRLPNFRSLRSGGP</sequence>
<feature type="compositionally biased region" description="Basic and acidic residues" evidence="1">
    <location>
        <begin position="140"/>
        <end position="156"/>
    </location>
</feature>
<accession>A0A422MUL6</accession>
<dbReference type="EMBL" id="MKGL01000626">
    <property type="protein sequence ID" value="RNE96918.1"/>
    <property type="molecule type" value="Genomic_DNA"/>
</dbReference>
<organism evidence="2 3">
    <name type="scientific">Trypanosoma rangeli</name>
    <dbReference type="NCBI Taxonomy" id="5698"/>
    <lineage>
        <taxon>Eukaryota</taxon>
        <taxon>Discoba</taxon>
        <taxon>Euglenozoa</taxon>
        <taxon>Kinetoplastea</taxon>
        <taxon>Metakinetoplastina</taxon>
        <taxon>Trypanosomatida</taxon>
        <taxon>Trypanosomatidae</taxon>
        <taxon>Trypanosoma</taxon>
        <taxon>Herpetosoma</taxon>
    </lineage>
</organism>
<dbReference type="Proteomes" id="UP000283634">
    <property type="component" value="Unassembled WGS sequence"/>
</dbReference>
<keyword evidence="3" id="KW-1185">Reference proteome</keyword>
<dbReference type="RefSeq" id="XP_029233892.1">
    <property type="nucleotide sequence ID" value="XM_029386296.1"/>
</dbReference>
<feature type="region of interest" description="Disordered" evidence="1">
    <location>
        <begin position="123"/>
        <end position="187"/>
    </location>
</feature>
<dbReference type="GeneID" id="40333559"/>
<proteinExistence type="predicted"/>
<evidence type="ECO:0000313" key="2">
    <source>
        <dbReference type="EMBL" id="RNE96918.1"/>
    </source>
</evidence>
<feature type="region of interest" description="Disordered" evidence="1">
    <location>
        <begin position="48"/>
        <end position="73"/>
    </location>
</feature>
<feature type="region of interest" description="Disordered" evidence="1">
    <location>
        <begin position="85"/>
        <end position="110"/>
    </location>
</feature>
<gene>
    <name evidence="2" type="ORF">TraAM80_09626</name>
</gene>
<name>A0A422MUL6_TRYRA</name>
<reference evidence="2 3" key="1">
    <citation type="journal article" date="2018" name="BMC Genomics">
        <title>Genomic comparison of Trypanosoma conorhini and Trypanosoma rangeli to Trypanosoma cruzi strains of high and low virulence.</title>
        <authorList>
            <person name="Bradwell K.R."/>
            <person name="Koparde V.N."/>
            <person name="Matveyev A.V."/>
            <person name="Serrano M.G."/>
            <person name="Alves J.M."/>
            <person name="Parikh H."/>
            <person name="Huang B."/>
            <person name="Lee V."/>
            <person name="Espinosa-Alvarez O."/>
            <person name="Ortiz P.A."/>
            <person name="Costa-Martins A.G."/>
            <person name="Teixeira M.M."/>
            <person name="Buck G.A."/>
        </authorList>
    </citation>
    <scope>NUCLEOTIDE SEQUENCE [LARGE SCALE GENOMIC DNA]</scope>
    <source>
        <strain evidence="2 3">AM80</strain>
    </source>
</reference>
<evidence type="ECO:0000256" key="1">
    <source>
        <dbReference type="SAM" id="MobiDB-lite"/>
    </source>
</evidence>
<evidence type="ECO:0000313" key="3">
    <source>
        <dbReference type="Proteomes" id="UP000283634"/>
    </source>
</evidence>